<evidence type="ECO:0000256" key="2">
    <source>
        <dbReference type="SAM" id="Phobius"/>
    </source>
</evidence>
<name>A0ABU3BTA6_9BACT</name>
<keyword evidence="4" id="KW-1185">Reference proteome</keyword>
<evidence type="ECO:0000256" key="1">
    <source>
        <dbReference type="SAM" id="MobiDB-lite"/>
    </source>
</evidence>
<comment type="caution">
    <text evidence="3">The sequence shown here is derived from an EMBL/GenBank/DDBJ whole genome shotgun (WGS) entry which is preliminary data.</text>
</comment>
<keyword evidence="2" id="KW-0812">Transmembrane</keyword>
<evidence type="ECO:0008006" key="5">
    <source>
        <dbReference type="Google" id="ProtNLM"/>
    </source>
</evidence>
<evidence type="ECO:0000313" key="3">
    <source>
        <dbReference type="EMBL" id="MDT0632531.1"/>
    </source>
</evidence>
<keyword evidence="2" id="KW-0472">Membrane</keyword>
<gene>
    <name evidence="3" type="ORF">RM540_12290</name>
</gene>
<accession>A0ABU3BTA6</accession>
<dbReference type="Proteomes" id="UP001267426">
    <property type="component" value="Unassembled WGS sequence"/>
</dbReference>
<dbReference type="RefSeq" id="WP_311664497.1">
    <property type="nucleotide sequence ID" value="NZ_JAVRHT010000030.1"/>
</dbReference>
<evidence type="ECO:0000313" key="4">
    <source>
        <dbReference type="Proteomes" id="UP001267426"/>
    </source>
</evidence>
<organism evidence="3 4">
    <name type="scientific">Rubrivirga litoralis</name>
    <dbReference type="NCBI Taxonomy" id="3075598"/>
    <lineage>
        <taxon>Bacteria</taxon>
        <taxon>Pseudomonadati</taxon>
        <taxon>Rhodothermota</taxon>
        <taxon>Rhodothermia</taxon>
        <taxon>Rhodothermales</taxon>
        <taxon>Rubricoccaceae</taxon>
        <taxon>Rubrivirga</taxon>
    </lineage>
</organism>
<keyword evidence="2" id="KW-1133">Transmembrane helix</keyword>
<feature type="compositionally biased region" description="Basic and acidic residues" evidence="1">
    <location>
        <begin position="21"/>
        <end position="32"/>
    </location>
</feature>
<feature type="region of interest" description="Disordered" evidence="1">
    <location>
        <begin position="1"/>
        <end position="34"/>
    </location>
</feature>
<dbReference type="EMBL" id="JAVRHT010000030">
    <property type="protein sequence ID" value="MDT0632531.1"/>
    <property type="molecule type" value="Genomic_DNA"/>
</dbReference>
<reference evidence="3 4" key="1">
    <citation type="submission" date="2023-09" db="EMBL/GenBank/DDBJ databases">
        <authorList>
            <person name="Rey-Velasco X."/>
        </authorList>
    </citation>
    <scope>NUCLEOTIDE SEQUENCE [LARGE SCALE GENOMIC DNA]</scope>
    <source>
        <strain evidence="3 4">F394</strain>
    </source>
</reference>
<feature type="transmembrane region" description="Helical" evidence="2">
    <location>
        <begin position="84"/>
        <end position="102"/>
    </location>
</feature>
<sequence length="215" mass="22767">MPEIPDSTPPAGALPSPPVRVPERIDPDHDTRPLPAAEIRARLDARKRDIEYHLEALKHEVTTVSDVTVDGQPLPQAVRDHAETLALAAGGVAVLVGFLRGLRKRSKRKARFDAGAAFERARLDAVLDAAARLVAGRGKDTDRALQTVLRSVPAVYPAPKAARSRRAASAESGVGTVIVQAAAGFVAKTALDLLTQRLTGHEETFSAVADAADDA</sequence>
<proteinExistence type="predicted"/>
<protein>
    <recommendedName>
        <fullName evidence="5">DUF3618 domain-containing protein</fullName>
    </recommendedName>
</protein>